<evidence type="ECO:0000256" key="2">
    <source>
        <dbReference type="ARBA" id="ARBA00020595"/>
    </source>
</evidence>
<feature type="region of interest" description="Disordered" evidence="4">
    <location>
        <begin position="144"/>
        <end position="180"/>
    </location>
</feature>
<evidence type="ECO:0000256" key="3">
    <source>
        <dbReference type="ARBA" id="ARBA00023242"/>
    </source>
</evidence>
<dbReference type="Ensembl" id="ENSLLET00000006027.1">
    <property type="protein sequence ID" value="ENSLLEP00000005780.1"/>
    <property type="gene ID" value="ENSLLEG00000003665.1"/>
</dbReference>
<accession>A0A8C5LXE0</accession>
<evidence type="ECO:0000313" key="5">
    <source>
        <dbReference type="Ensembl" id="ENSLLEP00000005780.1"/>
    </source>
</evidence>
<keyword evidence="6" id="KW-1185">Reference proteome</keyword>
<dbReference type="Proteomes" id="UP000694569">
    <property type="component" value="Unplaced"/>
</dbReference>
<dbReference type="GO" id="GO:0048306">
    <property type="term" value="F:calcium-dependent protein binding"/>
    <property type="evidence" value="ECO:0007669"/>
    <property type="project" value="InterPro"/>
</dbReference>
<dbReference type="InterPro" id="IPR026097">
    <property type="entry name" value="S100PBP"/>
</dbReference>
<name>A0A8C5LXE0_9ANUR</name>
<evidence type="ECO:0000256" key="1">
    <source>
        <dbReference type="ARBA" id="ARBA00004123"/>
    </source>
</evidence>
<evidence type="ECO:0000313" key="6">
    <source>
        <dbReference type="Proteomes" id="UP000694569"/>
    </source>
</evidence>
<feature type="region of interest" description="Disordered" evidence="4">
    <location>
        <begin position="94"/>
        <end position="121"/>
    </location>
</feature>
<reference evidence="5" key="1">
    <citation type="submission" date="2025-08" db="UniProtKB">
        <authorList>
            <consortium name="Ensembl"/>
        </authorList>
    </citation>
    <scope>IDENTIFICATION</scope>
</reference>
<organism evidence="5 6">
    <name type="scientific">Leptobrachium leishanense</name>
    <name type="common">Leishan spiny toad</name>
    <dbReference type="NCBI Taxonomy" id="445787"/>
    <lineage>
        <taxon>Eukaryota</taxon>
        <taxon>Metazoa</taxon>
        <taxon>Chordata</taxon>
        <taxon>Craniata</taxon>
        <taxon>Vertebrata</taxon>
        <taxon>Euteleostomi</taxon>
        <taxon>Amphibia</taxon>
        <taxon>Batrachia</taxon>
        <taxon>Anura</taxon>
        <taxon>Pelobatoidea</taxon>
        <taxon>Megophryidae</taxon>
        <taxon>Leptobrachium</taxon>
    </lineage>
</organism>
<keyword evidence="3" id="KW-0539">Nucleus</keyword>
<reference evidence="5" key="2">
    <citation type="submission" date="2025-09" db="UniProtKB">
        <authorList>
            <consortium name="Ensembl"/>
        </authorList>
    </citation>
    <scope>IDENTIFICATION</scope>
</reference>
<dbReference type="AlphaFoldDB" id="A0A8C5LXE0"/>
<dbReference type="Pfam" id="PF15427">
    <property type="entry name" value="S100PBPR"/>
    <property type="match status" value="1"/>
</dbReference>
<evidence type="ECO:0000256" key="4">
    <source>
        <dbReference type="SAM" id="MobiDB-lite"/>
    </source>
</evidence>
<proteinExistence type="predicted"/>
<dbReference type="GeneTree" id="ENSGT00390000007209"/>
<dbReference type="OrthoDB" id="8945510at2759"/>
<feature type="region of interest" description="Disordered" evidence="4">
    <location>
        <begin position="363"/>
        <end position="413"/>
    </location>
</feature>
<dbReference type="PANTHER" id="PTHR14455">
    <property type="entry name" value="ASKOPOS"/>
    <property type="match status" value="1"/>
</dbReference>
<sequence>MEDSHACFSSTVGTSDRQVVLCSSFQHFNPYPVEAITISIVNDRQTGKKRGREKVKVGTPKRLRSAVFQCSTPCSSAGHLQNLACSPQIEGTQPNCSGSGFKDDNEWEDSLLDPSDSDGDSPLYLTVDEIESLLEDDCCQAAEASNSWDSEEESEQTLMQQRSESGEIENNEHHSMPEETTLTLEEELEKEISNYAAMAPDSTCSLHSADLSEANGMSNSAMAASPSCNLALVGAIEDGELRKRDDSQAVSETDIVPVCPSNSTWTAEDPAGTSPQQFDLGILEEDCEGSELSFDCDIDELLALSPGEITSEEEGHIPLVSSVLRCEMEVGDLGSETTDLPLDSIQPCLSLSTANLDLETAGSVTFPSESHSPVSLGEQAGADASSQEERGEDTMTNTLTTKTEQQTPIKTEENQTCHTTLSIAVDKPDVQKLGTQQVSAPVDVKIALSTSAPAKPTEKKLGTVAHLPNSVFRPHINPHQLEEDKHHYFNHVMMHLDGQSMSSDTHHELALLMNQISSENANWQHPSDFTMRNHPRSGRRRLLKCSLGDWVKQNGDSRLRFQGLPCTFQRSPIPEFVPSRPF</sequence>
<protein>
    <recommendedName>
        <fullName evidence="2">S100P-binding protein</fullName>
    </recommendedName>
</protein>
<dbReference type="PANTHER" id="PTHR14455:SF0">
    <property type="entry name" value="S100P-BINDING PROTEIN"/>
    <property type="match status" value="1"/>
</dbReference>
<feature type="compositionally biased region" description="Acidic residues" evidence="4">
    <location>
        <begin position="105"/>
        <end position="119"/>
    </location>
</feature>
<comment type="subcellular location">
    <subcellularLocation>
        <location evidence="1">Nucleus</location>
    </subcellularLocation>
</comment>
<dbReference type="GO" id="GO:0005634">
    <property type="term" value="C:nucleus"/>
    <property type="evidence" value="ECO:0007669"/>
    <property type="project" value="UniProtKB-SubCell"/>
</dbReference>
<feature type="compositionally biased region" description="Polar residues" evidence="4">
    <location>
        <begin position="363"/>
        <end position="373"/>
    </location>
</feature>
<feature type="compositionally biased region" description="Low complexity" evidence="4">
    <location>
        <begin position="394"/>
        <end position="407"/>
    </location>
</feature>